<comment type="caution">
    <text evidence="3">The sequence shown here is derived from an EMBL/GenBank/DDBJ whole genome shotgun (WGS) entry which is preliminary data.</text>
</comment>
<evidence type="ECO:0000256" key="1">
    <source>
        <dbReference type="SAM" id="MobiDB-lite"/>
    </source>
</evidence>
<gene>
    <name evidence="3" type="ORF">ATJ88_2861</name>
</gene>
<sequence length="126" mass="13015">MLRRIGVVASVAALMALLVYSIATGNGIAGWILSLALPVLVVCGVVRRRLSGHSVSSAVRPAAQGLNEVQGVVLNRPGSAVIYGSPVRDVAADHDARSREPLLSEPDRNGGDPSPDDDRPRSGAVG</sequence>
<feature type="region of interest" description="Disordered" evidence="1">
    <location>
        <begin position="92"/>
        <end position="126"/>
    </location>
</feature>
<evidence type="ECO:0000256" key="2">
    <source>
        <dbReference type="SAM" id="Phobius"/>
    </source>
</evidence>
<name>A0A2A9EZG6_9MICO</name>
<keyword evidence="2" id="KW-1133">Transmembrane helix</keyword>
<evidence type="ECO:0000313" key="3">
    <source>
        <dbReference type="EMBL" id="PFG44143.1"/>
    </source>
</evidence>
<dbReference type="RefSeq" id="WP_141538694.1">
    <property type="nucleotide sequence ID" value="NZ_PDJJ01000001.1"/>
</dbReference>
<keyword evidence="4" id="KW-1185">Reference proteome</keyword>
<protein>
    <submittedName>
        <fullName evidence="3">Uncharacterized protein</fullName>
    </submittedName>
</protein>
<dbReference type="EMBL" id="PDJJ01000001">
    <property type="protein sequence ID" value="PFG44143.1"/>
    <property type="molecule type" value="Genomic_DNA"/>
</dbReference>
<dbReference type="AlphaFoldDB" id="A0A2A9EZG6"/>
<evidence type="ECO:0000313" key="4">
    <source>
        <dbReference type="Proteomes" id="UP000224130"/>
    </source>
</evidence>
<accession>A0A2A9EZG6</accession>
<feature type="transmembrane region" description="Helical" evidence="2">
    <location>
        <begin position="28"/>
        <end position="46"/>
    </location>
</feature>
<feature type="transmembrane region" description="Helical" evidence="2">
    <location>
        <begin position="5"/>
        <end position="22"/>
    </location>
</feature>
<organism evidence="3 4">
    <name type="scientific">Isoptericola jiangsuensis</name>
    <dbReference type="NCBI Taxonomy" id="548579"/>
    <lineage>
        <taxon>Bacteria</taxon>
        <taxon>Bacillati</taxon>
        <taxon>Actinomycetota</taxon>
        <taxon>Actinomycetes</taxon>
        <taxon>Micrococcales</taxon>
        <taxon>Promicromonosporaceae</taxon>
        <taxon>Isoptericola</taxon>
    </lineage>
</organism>
<keyword evidence="2" id="KW-0812">Transmembrane</keyword>
<reference evidence="3 4" key="1">
    <citation type="submission" date="2017-10" db="EMBL/GenBank/DDBJ databases">
        <title>Sequencing the genomes of 1000 actinobacteria strains.</title>
        <authorList>
            <person name="Klenk H.-P."/>
        </authorList>
    </citation>
    <scope>NUCLEOTIDE SEQUENCE [LARGE SCALE GENOMIC DNA]</scope>
    <source>
        <strain evidence="3 4">DSM 21863</strain>
    </source>
</reference>
<dbReference type="Proteomes" id="UP000224130">
    <property type="component" value="Unassembled WGS sequence"/>
</dbReference>
<proteinExistence type="predicted"/>
<keyword evidence="2" id="KW-0472">Membrane</keyword>